<dbReference type="AlphaFoldDB" id="A0A150WKP4"/>
<feature type="transmembrane region" description="Helical" evidence="1">
    <location>
        <begin position="62"/>
        <end position="78"/>
    </location>
</feature>
<feature type="transmembrane region" description="Helical" evidence="1">
    <location>
        <begin position="9"/>
        <end position="28"/>
    </location>
</feature>
<keyword evidence="1" id="KW-1133">Transmembrane helix</keyword>
<name>A0A150WKP4_BDEBC</name>
<feature type="transmembrane region" description="Helical" evidence="1">
    <location>
        <begin position="345"/>
        <end position="363"/>
    </location>
</feature>
<dbReference type="PANTHER" id="PTHR41710:SF2">
    <property type="entry name" value="GLYCOSYL TRANSFERASE FAMILY 39_83 DOMAIN-CONTAINING PROTEIN"/>
    <property type="match status" value="1"/>
</dbReference>
<reference evidence="2 3" key="1">
    <citation type="submission" date="2016-03" db="EMBL/GenBank/DDBJ databases">
        <authorList>
            <person name="Ploux O."/>
        </authorList>
    </citation>
    <scope>NUCLEOTIDE SEQUENCE [LARGE SCALE GENOMIC DNA]</scope>
    <source>
        <strain evidence="2 3">BER2</strain>
    </source>
</reference>
<sequence>MKSAKVTQYYGTLFWLALLLLTVVTRFYDLGNKPIHFDESINGWFVIQMKSWGYYKYDPNNYHGPLLFYLIQVFEFLWGKSLETLRAVPAVFSVFSIMLFAFPVLKNRFVLTATSLLLLISPAFLFFGRSGIHESPFVFFQLLFAMGFLRWFEKPDSKAWALVLTGVVGMMTLKETFTITGFCWLLGLLALGPSTLKQTFSWTQLKRTWSKKTTLLTIVLLILFVQLFTGFFQNMTGLADFAKAIVPWLKTGVHGKGHEKEFLYWVKVMWQAEPLALLGVILSFAGLFSKQQSLRVLSVFSLSQLLIYSLIPYKTVWCILSLVWGFYLVLAFYLQMLFANTKMKVVSLAVVTVVSLFNLRSMYASSYAHPLDFDHPYIYVNSTYDLENLQRFILDEARKRPELFLQPVQIGMKEQWPWPWVLRSFQSLDYNLCAKNLIEGASIYFCDVTDGLDVDRALHEPYWKLQIVLRQSREPSIVYLKQSVFPKIPFQNNVEAVGGEE</sequence>
<feature type="transmembrane region" description="Helical" evidence="1">
    <location>
        <begin position="135"/>
        <end position="153"/>
    </location>
</feature>
<dbReference type="GO" id="GO:0016757">
    <property type="term" value="F:glycosyltransferase activity"/>
    <property type="evidence" value="ECO:0007669"/>
    <property type="project" value="UniProtKB-KW"/>
</dbReference>
<organism evidence="2 3">
    <name type="scientific">Bdellovibrio bacteriovorus</name>
    <dbReference type="NCBI Taxonomy" id="959"/>
    <lineage>
        <taxon>Bacteria</taxon>
        <taxon>Pseudomonadati</taxon>
        <taxon>Bdellovibrionota</taxon>
        <taxon>Bdellovibrionia</taxon>
        <taxon>Bdellovibrionales</taxon>
        <taxon>Pseudobdellovibrionaceae</taxon>
        <taxon>Bdellovibrio</taxon>
    </lineage>
</organism>
<feature type="transmembrane region" description="Helical" evidence="1">
    <location>
        <begin position="109"/>
        <end position="128"/>
    </location>
</feature>
<proteinExistence type="predicted"/>
<dbReference type="OrthoDB" id="9792771at2"/>
<keyword evidence="2" id="KW-0328">Glycosyltransferase</keyword>
<evidence type="ECO:0000313" key="3">
    <source>
        <dbReference type="Proteomes" id="UP000075391"/>
    </source>
</evidence>
<dbReference type="RefSeq" id="WP_063243537.1">
    <property type="nucleotide sequence ID" value="NZ_LUKF01000012.1"/>
</dbReference>
<dbReference type="InterPro" id="IPR019962">
    <property type="entry name" value="CHP03663"/>
</dbReference>
<gene>
    <name evidence="2" type="ORF">AZI85_03895</name>
</gene>
<feature type="transmembrane region" description="Helical" evidence="1">
    <location>
        <begin position="319"/>
        <end position="338"/>
    </location>
</feature>
<protein>
    <submittedName>
        <fullName evidence="2">Mannosyltransferase</fullName>
    </submittedName>
</protein>
<keyword evidence="1" id="KW-0472">Membrane</keyword>
<evidence type="ECO:0000313" key="2">
    <source>
        <dbReference type="EMBL" id="KYG64561.1"/>
    </source>
</evidence>
<accession>A0A150WKP4</accession>
<dbReference type="NCBIfam" id="TIGR03663">
    <property type="entry name" value="flippase activity-associated protein Agl23"/>
    <property type="match status" value="1"/>
</dbReference>
<comment type="caution">
    <text evidence="2">The sequence shown here is derived from an EMBL/GenBank/DDBJ whole genome shotgun (WGS) entry which is preliminary data.</text>
</comment>
<feature type="transmembrane region" description="Helical" evidence="1">
    <location>
        <begin position="268"/>
        <end position="287"/>
    </location>
</feature>
<evidence type="ECO:0000256" key="1">
    <source>
        <dbReference type="SAM" id="Phobius"/>
    </source>
</evidence>
<feature type="transmembrane region" description="Helical" evidence="1">
    <location>
        <begin position="159"/>
        <end position="192"/>
    </location>
</feature>
<keyword evidence="2" id="KW-0808">Transferase</keyword>
<dbReference type="PANTHER" id="PTHR41710">
    <property type="entry name" value="GLYCOSYL TRANSFERASE, FAMILY 39"/>
    <property type="match status" value="1"/>
</dbReference>
<feature type="transmembrane region" description="Helical" evidence="1">
    <location>
        <begin position="213"/>
        <end position="232"/>
    </location>
</feature>
<keyword evidence="1" id="KW-0812">Transmembrane</keyword>
<dbReference type="Proteomes" id="UP000075391">
    <property type="component" value="Unassembled WGS sequence"/>
</dbReference>
<feature type="transmembrane region" description="Helical" evidence="1">
    <location>
        <begin position="294"/>
        <end position="313"/>
    </location>
</feature>
<dbReference type="EMBL" id="LUKF01000012">
    <property type="protein sequence ID" value="KYG64561.1"/>
    <property type="molecule type" value="Genomic_DNA"/>
</dbReference>
<feature type="transmembrane region" description="Helical" evidence="1">
    <location>
        <begin position="85"/>
        <end position="103"/>
    </location>
</feature>